<dbReference type="CDD" id="cd16491">
    <property type="entry name" value="RING-CH-C4HC3_LTN1"/>
    <property type="match status" value="1"/>
</dbReference>
<comment type="function">
    <text evidence="16">E3 ubiquitin-protein ligase. Component of the ribosome quality control complex (RQC), a ribosome-associated complex that mediates ubiquitination and extraction of incompletely synthesized nascent chains for proteasomal degradation.</text>
</comment>
<dbReference type="InterPro" id="IPR054478">
    <property type="entry name" value="LTN1_UBC"/>
</dbReference>
<dbReference type="GO" id="GO:0016567">
    <property type="term" value="P:protein ubiquitination"/>
    <property type="evidence" value="ECO:0007669"/>
    <property type="project" value="UniProtKB-UniPathway"/>
</dbReference>
<comment type="similarity">
    <text evidence="4 16">Belongs to the LTN1 family.</text>
</comment>
<accession>M7SP09</accession>
<evidence type="ECO:0000256" key="10">
    <source>
        <dbReference type="ARBA" id="ARBA00022737"/>
    </source>
</evidence>
<dbReference type="STRING" id="1287681.M7SP09"/>
<feature type="domain" description="RING-type" evidence="17">
    <location>
        <begin position="624"/>
        <end position="670"/>
    </location>
</feature>
<evidence type="ECO:0000313" key="19">
    <source>
        <dbReference type="Proteomes" id="UP000012174"/>
    </source>
</evidence>
<gene>
    <name evidence="18" type="ORF">UCREL1_6812</name>
</gene>
<evidence type="ECO:0000256" key="15">
    <source>
        <dbReference type="PROSITE-ProRule" id="PRU00175"/>
    </source>
</evidence>
<dbReference type="GO" id="GO:0005829">
    <property type="term" value="C:cytosol"/>
    <property type="evidence" value="ECO:0007669"/>
    <property type="project" value="UniProtKB-SubCell"/>
</dbReference>
<dbReference type="AlphaFoldDB" id="M7SP09"/>
<dbReference type="PANTHER" id="PTHR12389">
    <property type="entry name" value="ZINC FINGER PROTEIN 294"/>
    <property type="match status" value="1"/>
</dbReference>
<dbReference type="GO" id="GO:0043023">
    <property type="term" value="F:ribosomal large subunit binding"/>
    <property type="evidence" value="ECO:0007669"/>
    <property type="project" value="TreeGrafter"/>
</dbReference>
<dbReference type="GO" id="GO:0061630">
    <property type="term" value="F:ubiquitin protein ligase activity"/>
    <property type="evidence" value="ECO:0007669"/>
    <property type="project" value="UniProtKB-UniRule"/>
</dbReference>
<dbReference type="FunFam" id="3.30.40.10:FF:000038">
    <property type="entry name" value="E3 ubiquitin-protein ligase listerin"/>
    <property type="match status" value="1"/>
</dbReference>
<dbReference type="OMA" id="DISKEGM"/>
<comment type="catalytic activity">
    <reaction evidence="1 16">
        <text>S-ubiquitinyl-[E2 ubiquitin-conjugating enzyme]-L-cysteine + [acceptor protein]-L-lysine = [E2 ubiquitin-conjugating enzyme]-L-cysteine + N(6)-ubiquitinyl-[acceptor protein]-L-lysine.</text>
        <dbReference type="EC" id="2.3.2.27"/>
    </reaction>
</comment>
<keyword evidence="7" id="KW-0963">Cytoplasm</keyword>
<dbReference type="HOGENOM" id="CLU_015885_0_0_1"/>
<evidence type="ECO:0000256" key="12">
    <source>
        <dbReference type="ARBA" id="ARBA00022786"/>
    </source>
</evidence>
<dbReference type="SMART" id="SM01197">
    <property type="entry name" value="FANCL_C"/>
    <property type="match status" value="1"/>
</dbReference>
<evidence type="ECO:0000256" key="3">
    <source>
        <dbReference type="ARBA" id="ARBA00004906"/>
    </source>
</evidence>
<dbReference type="Gene3D" id="3.30.40.10">
    <property type="entry name" value="Zinc/RING finger domain, C3HC4 (zinc finger)"/>
    <property type="match status" value="1"/>
</dbReference>
<dbReference type="InterPro" id="IPR039804">
    <property type="entry name" value="RING-CH-C4HC3_LTN1"/>
</dbReference>
<reference evidence="19" key="1">
    <citation type="journal article" date="2013" name="Genome Announc.">
        <title>Draft genome sequence of the grapevine dieback fungus Eutypa lata UCR-EL1.</title>
        <authorList>
            <person name="Blanco-Ulate B."/>
            <person name="Rolshausen P.E."/>
            <person name="Cantu D."/>
        </authorList>
    </citation>
    <scope>NUCLEOTIDE SEQUENCE [LARGE SCALE GENOMIC DNA]</scope>
    <source>
        <strain evidence="19">UCR-EL1</strain>
    </source>
</reference>
<dbReference type="Pfam" id="PF23009">
    <property type="entry name" value="UBC_like"/>
    <property type="match status" value="1"/>
</dbReference>
<evidence type="ECO:0000256" key="14">
    <source>
        <dbReference type="ARBA" id="ARBA00055150"/>
    </source>
</evidence>
<keyword evidence="19" id="KW-1185">Reference proteome</keyword>
<evidence type="ECO:0000313" key="18">
    <source>
        <dbReference type="EMBL" id="EMR66173.1"/>
    </source>
</evidence>
<evidence type="ECO:0000256" key="5">
    <source>
        <dbReference type="ARBA" id="ARBA00012483"/>
    </source>
</evidence>
<dbReference type="EC" id="2.3.2.27" evidence="5 16"/>
<evidence type="ECO:0000256" key="6">
    <source>
        <dbReference type="ARBA" id="ARBA00017157"/>
    </source>
</evidence>
<dbReference type="Pfam" id="PF22999">
    <property type="entry name" value="LTN1_E3_ligase_6th"/>
    <property type="match status" value="1"/>
</dbReference>
<dbReference type="GO" id="GO:1990112">
    <property type="term" value="C:RQC complex"/>
    <property type="evidence" value="ECO:0007669"/>
    <property type="project" value="UniProtKB-UniRule"/>
</dbReference>
<keyword evidence="13 16" id="KW-0862">Zinc</keyword>
<dbReference type="KEGG" id="ela:UCREL1_6812"/>
<evidence type="ECO:0000256" key="9">
    <source>
        <dbReference type="ARBA" id="ARBA00022723"/>
    </source>
</evidence>
<dbReference type="SMART" id="SM00184">
    <property type="entry name" value="RING"/>
    <property type="match status" value="1"/>
</dbReference>
<dbReference type="InterPro" id="IPR054477">
    <property type="entry name" value="LTN1_E3_ligase_6th"/>
</dbReference>
<dbReference type="SUPFAM" id="SSF57850">
    <property type="entry name" value="RING/U-box"/>
    <property type="match status" value="1"/>
</dbReference>
<dbReference type="GO" id="GO:1990116">
    <property type="term" value="P:ribosome-associated ubiquitin-dependent protein catabolic process"/>
    <property type="evidence" value="ECO:0007669"/>
    <property type="project" value="UniProtKB-UniRule"/>
</dbReference>
<name>M7SP09_EUTLA</name>
<dbReference type="OrthoDB" id="6108at2759"/>
<dbReference type="UniPathway" id="UPA00143"/>
<evidence type="ECO:0000256" key="13">
    <source>
        <dbReference type="ARBA" id="ARBA00022833"/>
    </source>
</evidence>
<dbReference type="Pfam" id="PF13639">
    <property type="entry name" value="zf-RING_2"/>
    <property type="match status" value="1"/>
</dbReference>
<evidence type="ECO:0000256" key="2">
    <source>
        <dbReference type="ARBA" id="ARBA00004514"/>
    </source>
</evidence>
<dbReference type="PANTHER" id="PTHR12389:SF0">
    <property type="entry name" value="E3 UBIQUITIN-PROTEIN LIGASE LISTERIN"/>
    <property type="match status" value="1"/>
</dbReference>
<dbReference type="Proteomes" id="UP000012174">
    <property type="component" value="Unassembled WGS sequence"/>
</dbReference>
<proteinExistence type="inferred from homology"/>
<comment type="subunit">
    <text evidence="16">Component of the ribosome quality control complex (RQC).</text>
</comment>
<evidence type="ECO:0000256" key="8">
    <source>
        <dbReference type="ARBA" id="ARBA00022679"/>
    </source>
</evidence>
<keyword evidence="9 16" id="KW-0479">Metal-binding</keyword>
<comment type="function">
    <text evidence="14">E3 ubiquitin-protein ligase component of the ribosome quality control complex (RQC), a ribosome-associated complex that mediates ubiquitination and extraction of incompletely synthesized nascent chains for proteasomal degradation. Mediates ubiquitination of proteins derived from mRNAs lacking stop codons (non-stop proteins) and other translation arrest products induced by poly-lysine sequences and tandem rare codons. Ubiquitination leads to CDC48 recruitment for extraction and degradation of the incomplete translation product. May indirectly play a role in chromatin function and transcription.</text>
</comment>
<evidence type="ECO:0000256" key="7">
    <source>
        <dbReference type="ARBA" id="ARBA00022490"/>
    </source>
</evidence>
<dbReference type="InterPro" id="IPR013083">
    <property type="entry name" value="Znf_RING/FYVE/PHD"/>
</dbReference>
<keyword evidence="10" id="KW-0677">Repeat</keyword>
<dbReference type="PROSITE" id="PS50089">
    <property type="entry name" value="ZF_RING_2"/>
    <property type="match status" value="1"/>
</dbReference>
<dbReference type="InterPro" id="IPR001841">
    <property type="entry name" value="Znf_RING"/>
</dbReference>
<evidence type="ECO:0000256" key="1">
    <source>
        <dbReference type="ARBA" id="ARBA00000900"/>
    </source>
</evidence>
<evidence type="ECO:0000256" key="4">
    <source>
        <dbReference type="ARBA" id="ARBA00007997"/>
    </source>
</evidence>
<organism evidence="18 19">
    <name type="scientific">Eutypa lata (strain UCR-EL1)</name>
    <name type="common">Grapevine dieback disease fungus</name>
    <name type="synonym">Eutypa armeniacae</name>
    <dbReference type="NCBI Taxonomy" id="1287681"/>
    <lineage>
        <taxon>Eukaryota</taxon>
        <taxon>Fungi</taxon>
        <taxon>Dikarya</taxon>
        <taxon>Ascomycota</taxon>
        <taxon>Pezizomycotina</taxon>
        <taxon>Sordariomycetes</taxon>
        <taxon>Xylariomycetidae</taxon>
        <taxon>Xylariales</taxon>
        <taxon>Diatrypaceae</taxon>
        <taxon>Eutypa</taxon>
    </lineage>
</organism>
<keyword evidence="12 16" id="KW-0833">Ubl conjugation pathway</keyword>
<comment type="pathway">
    <text evidence="3 16">Protein modification; protein ubiquitination.</text>
</comment>
<evidence type="ECO:0000259" key="17">
    <source>
        <dbReference type="PROSITE" id="PS50089"/>
    </source>
</evidence>
<dbReference type="InterPro" id="IPR039795">
    <property type="entry name" value="LTN1/Rkr1"/>
</dbReference>
<comment type="subcellular location">
    <subcellularLocation>
        <location evidence="2">Cytoplasm</location>
        <location evidence="2">Cytosol</location>
    </subcellularLocation>
</comment>
<protein>
    <recommendedName>
        <fullName evidence="6 16">E3 ubiquitin-protein ligase listerin</fullName>
        <ecNumber evidence="5 16">2.3.2.27</ecNumber>
    </recommendedName>
    <alternativeName>
        <fullName evidence="16">RING-type E3 ubiquitin transferase listerin</fullName>
    </alternativeName>
</protein>
<dbReference type="GO" id="GO:0008270">
    <property type="term" value="F:zinc ion binding"/>
    <property type="evidence" value="ECO:0007669"/>
    <property type="project" value="UniProtKB-KW"/>
</dbReference>
<dbReference type="eggNOG" id="KOG0803">
    <property type="taxonomic scope" value="Eukaryota"/>
</dbReference>
<evidence type="ECO:0000256" key="11">
    <source>
        <dbReference type="ARBA" id="ARBA00022771"/>
    </source>
</evidence>
<keyword evidence="8 16" id="KW-0808">Transferase</keyword>
<evidence type="ECO:0000256" key="16">
    <source>
        <dbReference type="RuleBase" id="RU367090"/>
    </source>
</evidence>
<dbReference type="GO" id="GO:0072344">
    <property type="term" value="P:rescue of stalled ribosome"/>
    <property type="evidence" value="ECO:0007669"/>
    <property type="project" value="UniProtKB-UniRule"/>
</dbReference>
<keyword evidence="11 15" id="KW-0863">Zinc-finger</keyword>
<dbReference type="EMBL" id="KB706696">
    <property type="protein sequence ID" value="EMR66173.1"/>
    <property type="molecule type" value="Genomic_DNA"/>
</dbReference>
<sequence>MPTSLGIETLVQQAMQVYNSVDKSTEGSTVQLMSLLPDTPELIGLSRSLTPMGLYCARFLSELLQTLTEAYGFPSSAEQWLTSLDILKSSPSTVLPAVAILSGLGEAVSSSKVVNNFCNRLVSDVAGAKLNQETTLITLVLLNACMQVYDVGELPVANNRLVFAVKQLTSWLEAPEELDYRFAAEVCRSLQRLLPCVKDVYGSYWELSADFCIYLWTKPIIQSLDCRLPEIHASLRLITTLQSLEDPNDDLIDVLQATAQKRSVALLELLKLPREKETQALVIVDAFICRQVEKIPLDHVEDVSELYGLVSGDFRTIQTAAFTVLHKVLPATQEKLSVDVLLEKKDAQLPDELLSLLLDAPTLEAYPDDVLVQFPTPIRSYLLSWHLVFDTFQAASFKVRGDYAENLKSAKYIGPLMDFTFDVLGHSAAHALNLDKANFTEEHIRKYDLKLAEAETEERNMQWLLVHLFYLVLKYAPGLFKTWFIDCRSKQTKIAVHNWMTKYFSPIIISDALDEVTSWAATQEAPADDENELIVKVSRAAKEITAGYEVDELQAAISIRIPPEYPLEGVAVNGINRVAVNEKKWQSWIMTTQGVITFSGGSIIDGLMTFRRNVVGAMKGQSECAICYSIISTDKRMPDKRCQTCKNLFHRTCLYKWFQSSNQNTCPLCRNPIDYLGADTRGRRGV</sequence>